<protein>
    <submittedName>
        <fullName evidence="5">AraC family transcriptional regulator</fullName>
    </submittedName>
</protein>
<dbReference type="Gene3D" id="1.10.10.60">
    <property type="entry name" value="Homeodomain-like"/>
    <property type="match status" value="1"/>
</dbReference>
<dbReference type="InterPro" id="IPR018062">
    <property type="entry name" value="HTH_AraC-typ_CS"/>
</dbReference>
<name>A0ABQ3DLI1_9GAMM</name>
<dbReference type="RefSeq" id="WP_189442553.1">
    <property type="nucleotide sequence ID" value="NZ_BMZI01000001.1"/>
</dbReference>
<evidence type="ECO:0000256" key="2">
    <source>
        <dbReference type="ARBA" id="ARBA00023125"/>
    </source>
</evidence>
<evidence type="ECO:0000256" key="3">
    <source>
        <dbReference type="ARBA" id="ARBA00023163"/>
    </source>
</evidence>
<proteinExistence type="predicted"/>
<evidence type="ECO:0000313" key="6">
    <source>
        <dbReference type="Proteomes" id="UP000646745"/>
    </source>
</evidence>
<evidence type="ECO:0000313" key="5">
    <source>
        <dbReference type="EMBL" id="GHB06862.1"/>
    </source>
</evidence>
<dbReference type="Pfam" id="PF12833">
    <property type="entry name" value="HTH_18"/>
    <property type="match status" value="1"/>
</dbReference>
<dbReference type="PANTHER" id="PTHR11019:SF159">
    <property type="entry name" value="TRANSCRIPTIONAL REGULATOR-RELATED"/>
    <property type="match status" value="1"/>
</dbReference>
<gene>
    <name evidence="5" type="ORF">GCM10009038_00010</name>
</gene>
<dbReference type="PANTHER" id="PTHR11019">
    <property type="entry name" value="HTH-TYPE TRANSCRIPTIONAL REGULATOR NIMR"/>
    <property type="match status" value="1"/>
</dbReference>
<keyword evidence="1" id="KW-0805">Transcription regulation</keyword>
<keyword evidence="6" id="KW-1185">Reference proteome</keyword>
<dbReference type="Proteomes" id="UP000646745">
    <property type="component" value="Unassembled WGS sequence"/>
</dbReference>
<feature type="domain" description="HTH araC/xylS-type" evidence="4">
    <location>
        <begin position="158"/>
        <end position="255"/>
    </location>
</feature>
<dbReference type="InterPro" id="IPR009057">
    <property type="entry name" value="Homeodomain-like_sf"/>
</dbReference>
<dbReference type="PROSITE" id="PS00041">
    <property type="entry name" value="HTH_ARAC_FAMILY_1"/>
    <property type="match status" value="1"/>
</dbReference>
<dbReference type="SUPFAM" id="SSF46689">
    <property type="entry name" value="Homeodomain-like"/>
    <property type="match status" value="1"/>
</dbReference>
<comment type="caution">
    <text evidence="5">The sequence shown here is derived from an EMBL/GenBank/DDBJ whole genome shotgun (WGS) entry which is preliminary data.</text>
</comment>
<organism evidence="5 6">
    <name type="scientific">Salinicola rhizosphaerae</name>
    <dbReference type="NCBI Taxonomy" id="1443141"/>
    <lineage>
        <taxon>Bacteria</taxon>
        <taxon>Pseudomonadati</taxon>
        <taxon>Pseudomonadota</taxon>
        <taxon>Gammaproteobacteria</taxon>
        <taxon>Oceanospirillales</taxon>
        <taxon>Halomonadaceae</taxon>
        <taxon>Salinicola</taxon>
    </lineage>
</organism>
<evidence type="ECO:0000259" key="4">
    <source>
        <dbReference type="PROSITE" id="PS01124"/>
    </source>
</evidence>
<dbReference type="CDD" id="cd06124">
    <property type="entry name" value="cupin_NimR-like_N"/>
    <property type="match status" value="1"/>
</dbReference>
<dbReference type="PROSITE" id="PS01124">
    <property type="entry name" value="HTH_ARAC_FAMILY_2"/>
    <property type="match status" value="1"/>
</dbReference>
<dbReference type="EMBL" id="BMZI01000001">
    <property type="protein sequence ID" value="GHB06862.1"/>
    <property type="molecule type" value="Genomic_DNA"/>
</dbReference>
<keyword evidence="2" id="KW-0238">DNA-binding</keyword>
<keyword evidence="3" id="KW-0804">Transcription</keyword>
<sequence>MPIIPQHLADSSQGPIVLSSCIEKGPPRYTTPYIHSRGQLLGTNTGMLSVDVGHHQWVVLPSLAVWIPSGEPYALSSSQSYQGWAAYVAENACQDLPARPCIVSVSGLLREAVKKSFDWSKVELAGPQQRLAGVILDEIMAVPRLNVGLPMPRSKKTLAVARALSLTPQDRRQIEYWARHVGVTSEALADAFISETGLTFSAWRRRLKMLVALESILAGRSLIAVARKAGYKDLHGFITVFRKEMGVTPSQYTLGTPASKTP</sequence>
<reference evidence="6" key="1">
    <citation type="journal article" date="2019" name="Int. J. Syst. Evol. Microbiol.">
        <title>The Global Catalogue of Microorganisms (GCM) 10K type strain sequencing project: providing services to taxonomists for standard genome sequencing and annotation.</title>
        <authorList>
            <consortium name="The Broad Institute Genomics Platform"/>
            <consortium name="The Broad Institute Genome Sequencing Center for Infectious Disease"/>
            <person name="Wu L."/>
            <person name="Ma J."/>
        </authorList>
    </citation>
    <scope>NUCLEOTIDE SEQUENCE [LARGE SCALE GENOMIC DNA]</scope>
    <source>
        <strain evidence="6">KCTC 32998</strain>
    </source>
</reference>
<evidence type="ECO:0000256" key="1">
    <source>
        <dbReference type="ARBA" id="ARBA00023015"/>
    </source>
</evidence>
<accession>A0ABQ3DLI1</accession>
<dbReference type="SMART" id="SM00342">
    <property type="entry name" value="HTH_ARAC"/>
    <property type="match status" value="1"/>
</dbReference>
<dbReference type="InterPro" id="IPR018060">
    <property type="entry name" value="HTH_AraC"/>
</dbReference>